<dbReference type="InterPro" id="IPR012132">
    <property type="entry name" value="GMC_OxRdtase"/>
</dbReference>
<evidence type="ECO:0000256" key="4">
    <source>
        <dbReference type="ARBA" id="ARBA00022827"/>
    </source>
</evidence>
<sequence>MEALMSGQCASQSLGPANQLFGLLVQTILAAQCTISPPDMWPKDYGPTALAQGLDEYDFVIVGAGSAGSVVANRLSENPEWKVLLLEAGGDPPIESEIPFMFLSLQHTHYDWIYNAASTKARACRASTNGCYWPRGKMLGGSGAMNVMVYMRGNARDYDGWEARGNPGWGWKTALRYFRKSEDNRDPQIVRDGKYHGTGGYLTVVTSKGDTAGMQRMLQAAEEAGFPVQTDFNANKHIGFGRMQRTIVNATRCSPSKAFLVPAKQRPNLQVIKSVLVTKIEFDETKRVSAVQFRYSSGEIRSAKVKREAIVSAGTANTPQLLMLSGIGREKDLSPYNIPVVSDLPVGRKMQDHVAVPMVFKLNRDVTANSSLPKSTVEYLLHRAGPLAEEGLTGLVGFVNTFNRHDPYPNIQFHHLYGPARSGQTNAYLNAAEINETIQRVPAMANAKSDLVLVLAILLKPKSWGSVRLQSSNPQDKPKIEAGYLYDQDDVRALIGAIRVQQRLWSTRAASAFKPELLKLGSSGVRATEV</sequence>
<dbReference type="Pfam" id="PF05199">
    <property type="entry name" value="GMC_oxred_C"/>
    <property type="match status" value="1"/>
</dbReference>
<accession>A0A084VW92</accession>
<dbReference type="Pfam" id="PF00732">
    <property type="entry name" value="GMC_oxred_N"/>
    <property type="match status" value="1"/>
</dbReference>
<dbReference type="EMBL" id="KE525172">
    <property type="protein sequence ID" value="KFB42236.1"/>
    <property type="molecule type" value="Genomic_DNA"/>
</dbReference>
<dbReference type="SUPFAM" id="SSF51905">
    <property type="entry name" value="FAD/NAD(P)-binding domain"/>
    <property type="match status" value="1"/>
</dbReference>
<gene>
    <name evidence="9" type="ORF">ZHAS_00009913</name>
</gene>
<feature type="binding site" evidence="5">
    <location>
        <position position="277"/>
    </location>
    <ligand>
        <name>FAD</name>
        <dbReference type="ChEBI" id="CHEBI:57692"/>
    </ligand>
</feature>
<dbReference type="VEuPathDB" id="VectorBase:ASIC009913"/>
<keyword evidence="11" id="KW-1185">Reference proteome</keyword>
<dbReference type="InterPro" id="IPR036188">
    <property type="entry name" value="FAD/NAD-bd_sf"/>
</dbReference>
<dbReference type="GO" id="GO:0050660">
    <property type="term" value="F:flavin adenine dinucleotide binding"/>
    <property type="evidence" value="ECO:0007669"/>
    <property type="project" value="InterPro"/>
</dbReference>
<dbReference type="PROSITE" id="PS00624">
    <property type="entry name" value="GMC_OXRED_2"/>
    <property type="match status" value="1"/>
</dbReference>
<feature type="domain" description="Glucose-methanol-choline oxidoreductase N-terminal" evidence="7">
    <location>
        <begin position="136"/>
        <end position="159"/>
    </location>
</feature>
<evidence type="ECO:0000256" key="3">
    <source>
        <dbReference type="ARBA" id="ARBA00022630"/>
    </source>
</evidence>
<evidence type="ECO:0000313" key="10">
    <source>
        <dbReference type="EnsemblMetazoa" id="ASIC009913-PA"/>
    </source>
</evidence>
<protein>
    <submittedName>
        <fullName evidence="9">AGAP003785-PE-like protein</fullName>
    </submittedName>
</protein>
<dbReference type="InterPro" id="IPR000172">
    <property type="entry name" value="GMC_OxRdtase_N"/>
</dbReference>
<evidence type="ECO:0000259" key="7">
    <source>
        <dbReference type="PROSITE" id="PS00623"/>
    </source>
</evidence>
<dbReference type="PANTHER" id="PTHR11552:SF147">
    <property type="entry name" value="CHOLINE DEHYDROGENASE, MITOCHONDRIAL"/>
    <property type="match status" value="1"/>
</dbReference>
<dbReference type="OrthoDB" id="269227at2759"/>
<proteinExistence type="inferred from homology"/>
<name>A0A084VW92_ANOSI</name>
<comment type="cofactor">
    <cofactor evidence="1 5">
        <name>FAD</name>
        <dbReference type="ChEBI" id="CHEBI:57692"/>
    </cofactor>
</comment>
<evidence type="ECO:0000259" key="8">
    <source>
        <dbReference type="PROSITE" id="PS00624"/>
    </source>
</evidence>
<evidence type="ECO:0000256" key="5">
    <source>
        <dbReference type="PIRSR" id="PIRSR000137-2"/>
    </source>
</evidence>
<dbReference type="VEuPathDB" id="VectorBase:ASIS014521"/>
<evidence type="ECO:0000256" key="1">
    <source>
        <dbReference type="ARBA" id="ARBA00001974"/>
    </source>
</evidence>
<keyword evidence="4 5" id="KW-0274">FAD</keyword>
<dbReference type="EnsemblMetazoa" id="ASIC009913-RA">
    <property type="protein sequence ID" value="ASIC009913-PA"/>
    <property type="gene ID" value="ASIC009913"/>
</dbReference>
<evidence type="ECO:0000256" key="6">
    <source>
        <dbReference type="RuleBase" id="RU003968"/>
    </source>
</evidence>
<feature type="domain" description="Glucose-methanol-choline oxidoreductase N-terminal" evidence="8">
    <location>
        <begin position="314"/>
        <end position="328"/>
    </location>
</feature>
<dbReference type="InterPro" id="IPR007867">
    <property type="entry name" value="GMC_OxRtase_C"/>
</dbReference>
<dbReference type="PROSITE" id="PS00623">
    <property type="entry name" value="GMC_OXRED_1"/>
    <property type="match status" value="1"/>
</dbReference>
<dbReference type="OMA" id="SANNAMQ"/>
<dbReference type="EMBL" id="ATLV01017523">
    <property type="status" value="NOT_ANNOTATED_CDS"/>
    <property type="molecule type" value="Genomic_DNA"/>
</dbReference>
<dbReference type="Gene3D" id="3.50.50.60">
    <property type="entry name" value="FAD/NAD(P)-binding domain"/>
    <property type="match status" value="1"/>
</dbReference>
<feature type="binding site" evidence="5">
    <location>
        <begin position="146"/>
        <end position="149"/>
    </location>
    <ligand>
        <name>FAD</name>
        <dbReference type="ChEBI" id="CHEBI:57692"/>
    </ligand>
</feature>
<evidence type="ECO:0000313" key="9">
    <source>
        <dbReference type="EMBL" id="KFB42236.1"/>
    </source>
</evidence>
<reference evidence="9 11" key="1">
    <citation type="journal article" date="2014" name="BMC Genomics">
        <title>Genome sequence of Anopheles sinensis provides insight into genetics basis of mosquito competence for malaria parasites.</title>
        <authorList>
            <person name="Zhou D."/>
            <person name="Zhang D."/>
            <person name="Ding G."/>
            <person name="Shi L."/>
            <person name="Hou Q."/>
            <person name="Ye Y."/>
            <person name="Xu Y."/>
            <person name="Zhou H."/>
            <person name="Xiong C."/>
            <person name="Li S."/>
            <person name="Yu J."/>
            <person name="Hong S."/>
            <person name="Yu X."/>
            <person name="Zou P."/>
            <person name="Chen C."/>
            <person name="Chang X."/>
            <person name="Wang W."/>
            <person name="Lv Y."/>
            <person name="Sun Y."/>
            <person name="Ma L."/>
            <person name="Shen B."/>
            <person name="Zhu C."/>
        </authorList>
    </citation>
    <scope>NUCLEOTIDE SEQUENCE [LARGE SCALE GENOMIC DNA]</scope>
</reference>
<evidence type="ECO:0000313" key="11">
    <source>
        <dbReference type="Proteomes" id="UP000030765"/>
    </source>
</evidence>
<comment type="similarity">
    <text evidence="2 6">Belongs to the GMC oxidoreductase family.</text>
</comment>
<dbReference type="PANTHER" id="PTHR11552">
    <property type="entry name" value="GLUCOSE-METHANOL-CHOLINE GMC OXIDOREDUCTASE"/>
    <property type="match status" value="1"/>
</dbReference>
<dbReference type="STRING" id="74873.A0A084VW92"/>
<evidence type="ECO:0000256" key="2">
    <source>
        <dbReference type="ARBA" id="ARBA00010790"/>
    </source>
</evidence>
<dbReference type="Gene3D" id="3.30.560.10">
    <property type="entry name" value="Glucose Oxidase, domain 3"/>
    <property type="match status" value="1"/>
</dbReference>
<reference evidence="10" key="2">
    <citation type="submission" date="2020-05" db="UniProtKB">
        <authorList>
            <consortium name="EnsemblMetazoa"/>
        </authorList>
    </citation>
    <scope>IDENTIFICATION</scope>
</reference>
<keyword evidence="3 6" id="KW-0285">Flavoprotein</keyword>
<dbReference type="AlphaFoldDB" id="A0A084VW92"/>
<dbReference type="PIRSF" id="PIRSF000137">
    <property type="entry name" value="Alcohol_oxidase"/>
    <property type="match status" value="1"/>
</dbReference>
<dbReference type="GO" id="GO:0016614">
    <property type="term" value="F:oxidoreductase activity, acting on CH-OH group of donors"/>
    <property type="evidence" value="ECO:0007669"/>
    <property type="project" value="InterPro"/>
</dbReference>
<dbReference type="SUPFAM" id="SSF54373">
    <property type="entry name" value="FAD-linked reductases, C-terminal domain"/>
    <property type="match status" value="1"/>
</dbReference>
<organism evidence="9">
    <name type="scientific">Anopheles sinensis</name>
    <name type="common">Mosquito</name>
    <dbReference type="NCBI Taxonomy" id="74873"/>
    <lineage>
        <taxon>Eukaryota</taxon>
        <taxon>Metazoa</taxon>
        <taxon>Ecdysozoa</taxon>
        <taxon>Arthropoda</taxon>
        <taxon>Hexapoda</taxon>
        <taxon>Insecta</taxon>
        <taxon>Pterygota</taxon>
        <taxon>Neoptera</taxon>
        <taxon>Endopterygota</taxon>
        <taxon>Diptera</taxon>
        <taxon>Nematocera</taxon>
        <taxon>Culicoidea</taxon>
        <taxon>Culicidae</taxon>
        <taxon>Anophelinae</taxon>
        <taxon>Anopheles</taxon>
    </lineage>
</organism>
<dbReference type="Proteomes" id="UP000030765">
    <property type="component" value="Unassembled WGS sequence"/>
</dbReference>